<name>A0A7S3A2G1_9RHOD</name>
<dbReference type="InterPro" id="IPR021148">
    <property type="entry name" value="Polysacc_synth_dom"/>
</dbReference>
<dbReference type="PANTHER" id="PTHR13410:SF9">
    <property type="entry name" value="PROTEIN PBDC1"/>
    <property type="match status" value="1"/>
</dbReference>
<dbReference type="EMBL" id="HBHW01034382">
    <property type="protein sequence ID" value="CAE0058467.1"/>
    <property type="molecule type" value="Transcribed_RNA"/>
</dbReference>
<reference evidence="2" key="1">
    <citation type="submission" date="2021-01" db="EMBL/GenBank/DDBJ databases">
        <authorList>
            <person name="Corre E."/>
            <person name="Pelletier E."/>
            <person name="Niang G."/>
            <person name="Scheremetjew M."/>
            <person name="Finn R."/>
            <person name="Kale V."/>
            <person name="Holt S."/>
            <person name="Cochrane G."/>
            <person name="Meng A."/>
            <person name="Brown T."/>
            <person name="Cohen L."/>
        </authorList>
    </citation>
    <scope>NUCLEOTIDE SEQUENCE</scope>
    <source>
        <strain evidence="2">CCMP 769</strain>
    </source>
</reference>
<evidence type="ECO:0000313" key="2">
    <source>
        <dbReference type="EMBL" id="CAE0058467.1"/>
    </source>
</evidence>
<evidence type="ECO:0000259" key="1">
    <source>
        <dbReference type="Pfam" id="PF04669"/>
    </source>
</evidence>
<dbReference type="Gene3D" id="1.10.3560.10">
    <property type="entry name" value="yst0336 like domain"/>
    <property type="match status" value="1"/>
</dbReference>
<dbReference type="AlphaFoldDB" id="A0A7S3A2G1"/>
<dbReference type="Pfam" id="PF04669">
    <property type="entry name" value="PBDC1"/>
    <property type="match status" value="1"/>
</dbReference>
<dbReference type="InterPro" id="IPR023139">
    <property type="entry name" value="PBDC1-like_dom_sf"/>
</dbReference>
<organism evidence="2">
    <name type="scientific">Rhodosorus marinus</name>
    <dbReference type="NCBI Taxonomy" id="101924"/>
    <lineage>
        <taxon>Eukaryota</taxon>
        <taxon>Rhodophyta</taxon>
        <taxon>Stylonematophyceae</taxon>
        <taxon>Stylonematales</taxon>
        <taxon>Stylonemataceae</taxon>
        <taxon>Rhodosorus</taxon>
    </lineage>
</organism>
<feature type="domain" description="Polysaccharide biosynthesis" evidence="1">
    <location>
        <begin position="28"/>
        <end position="151"/>
    </location>
</feature>
<dbReference type="PANTHER" id="PTHR13410">
    <property type="entry name" value="PROTEIN PBDC1"/>
    <property type="match status" value="1"/>
</dbReference>
<sequence>MGSGKGGIIRGNAKKMADMENYENAEGLEMSWATEAMGFADRHWDLLTGLQDAKKMKVTSADAELYAAFRAAFPDLNVNVIDEEQMKSKEGKAKWRAFLDGFVKRYVEDDFNFGTLLRVDSSGKYEESNTTLVPRGQFYVIEIARNLEGFNVEL</sequence>
<gene>
    <name evidence="2" type="ORF">RMAR00112_LOCUS26523</name>
</gene>
<dbReference type="InterPro" id="IPR008476">
    <property type="entry name" value="PBDC1_metazoa/fungi"/>
</dbReference>
<protein>
    <recommendedName>
        <fullName evidence="1">Polysaccharide biosynthesis domain-containing protein</fullName>
    </recommendedName>
</protein>
<dbReference type="GO" id="GO:0005737">
    <property type="term" value="C:cytoplasm"/>
    <property type="evidence" value="ECO:0007669"/>
    <property type="project" value="TreeGrafter"/>
</dbReference>
<proteinExistence type="predicted"/>
<accession>A0A7S3A2G1</accession>